<dbReference type="EMBL" id="CP003488">
    <property type="protein sequence ID" value="AFH93220.1"/>
    <property type="molecule type" value="Genomic_DNA"/>
</dbReference>
<dbReference type="PANTHER" id="PTHR31793:SF24">
    <property type="entry name" value="LONG-CHAIN ACYL-COA THIOESTERASE FADM"/>
    <property type="match status" value="1"/>
</dbReference>
<dbReference type="SUPFAM" id="SSF54637">
    <property type="entry name" value="Thioesterase/thiol ester dehydrase-isomerase"/>
    <property type="match status" value="1"/>
</dbReference>
<keyword evidence="2" id="KW-0378">Hydrolase</keyword>
<dbReference type="KEGG" id="psi:S70_06745"/>
<dbReference type="HOGENOM" id="CLU_101141_4_2_6"/>
<evidence type="ECO:0000256" key="2">
    <source>
        <dbReference type="ARBA" id="ARBA00022801"/>
    </source>
</evidence>
<organism evidence="3 4">
    <name type="scientific">Providencia stuartii (strain MRSN 2154)</name>
    <dbReference type="NCBI Taxonomy" id="1157951"/>
    <lineage>
        <taxon>Bacteria</taxon>
        <taxon>Pseudomonadati</taxon>
        <taxon>Pseudomonadota</taxon>
        <taxon>Gammaproteobacteria</taxon>
        <taxon>Enterobacterales</taxon>
        <taxon>Morganellaceae</taxon>
        <taxon>Providencia</taxon>
    </lineage>
</organism>
<accession>A0A140NKP2</accession>
<name>A0A140NKP2_PROSM</name>
<dbReference type="PATRIC" id="fig|1157951.4.peg.1338"/>
<gene>
    <name evidence="3" type="ordered locus">S70_06745</name>
</gene>
<evidence type="ECO:0000256" key="1">
    <source>
        <dbReference type="ARBA" id="ARBA00005953"/>
    </source>
</evidence>
<dbReference type="Pfam" id="PF13279">
    <property type="entry name" value="4HBT_2"/>
    <property type="match status" value="1"/>
</dbReference>
<evidence type="ECO:0000313" key="4">
    <source>
        <dbReference type="Proteomes" id="UP000005012"/>
    </source>
</evidence>
<sequence length="143" mass="16403">MATQIKVRGYHIDVFQHVNNARYLEFYESDRWACMDEHNFLGWALKSQLAMVAVNINVNYFHGAILGDELTVTTRIEKIGTKSALCYQQITRERQGKREVVSDAKVTFVFIDLALNKSIKIEGELREKLELLSKSSTEDFIAA</sequence>
<evidence type="ECO:0000313" key="3">
    <source>
        <dbReference type="EMBL" id="AFH93220.1"/>
    </source>
</evidence>
<dbReference type="InterPro" id="IPR029069">
    <property type="entry name" value="HotDog_dom_sf"/>
</dbReference>
<dbReference type="InterPro" id="IPR050563">
    <property type="entry name" value="4-hydroxybenzoyl-CoA_TE"/>
</dbReference>
<reference evidence="3 4" key="1">
    <citation type="journal article" date="2012" name="J. Bacteriol.">
        <title>Complete Genome Sequence of Providencia stuartii Clinical Isolate MRSN 2154.</title>
        <authorList>
            <person name="Clifford R.J."/>
            <person name="Hang J."/>
            <person name="Riley M.C."/>
            <person name="Onmus-Leone F."/>
            <person name="Kuschner R.A."/>
            <person name="Lesho E.P."/>
            <person name="Waterman P.E."/>
        </authorList>
    </citation>
    <scope>NUCLEOTIDE SEQUENCE [LARGE SCALE GENOMIC DNA]</scope>
    <source>
        <strain evidence="3 4">MRSN 2154</strain>
    </source>
</reference>
<dbReference type="AlphaFoldDB" id="A0A140NKP2"/>
<dbReference type="GeneID" id="93517984"/>
<dbReference type="RefSeq" id="WP_004927043.1">
    <property type="nucleotide sequence ID" value="NC_017731.1"/>
</dbReference>
<dbReference type="PANTHER" id="PTHR31793">
    <property type="entry name" value="4-HYDROXYBENZOYL-COA THIOESTERASE FAMILY MEMBER"/>
    <property type="match status" value="1"/>
</dbReference>
<dbReference type="CDD" id="cd00586">
    <property type="entry name" value="4HBT"/>
    <property type="match status" value="1"/>
</dbReference>
<dbReference type="GO" id="GO:0047617">
    <property type="term" value="F:fatty acyl-CoA hydrolase activity"/>
    <property type="evidence" value="ECO:0007669"/>
    <property type="project" value="TreeGrafter"/>
</dbReference>
<protein>
    <submittedName>
        <fullName evidence="3">Thioesterase superfamily protein</fullName>
    </submittedName>
</protein>
<reference evidence="4" key="2">
    <citation type="submission" date="2012-04" db="EMBL/GenBank/DDBJ databases">
        <title>Complete genome sequence of Providencia stuartii clinical isolate MRSN 2154.</title>
        <authorList>
            <person name="Clifford R.J."/>
            <person name="Hang J."/>
            <person name="Riley M.C."/>
            <person name="Onmus-Leone F."/>
            <person name="Kuschner R.A."/>
            <person name="Lesho E.P."/>
            <person name="Waterman P.E."/>
        </authorList>
    </citation>
    <scope>NUCLEOTIDE SEQUENCE [LARGE SCALE GENOMIC DNA]</scope>
    <source>
        <strain evidence="4">MRSN 2154</strain>
    </source>
</reference>
<dbReference type="InterPro" id="IPR006684">
    <property type="entry name" value="YbgC/YbaW"/>
</dbReference>
<dbReference type="OrthoDB" id="9799036at2"/>
<proteinExistence type="inferred from homology"/>
<dbReference type="NCBIfam" id="TIGR00051">
    <property type="entry name" value="YbgC/FadM family acyl-CoA thioesterase"/>
    <property type="match status" value="1"/>
</dbReference>
<comment type="similarity">
    <text evidence="1">Belongs to the 4-hydroxybenzoyl-CoA thioesterase family.</text>
</comment>
<dbReference type="Proteomes" id="UP000005012">
    <property type="component" value="Chromosome"/>
</dbReference>
<dbReference type="Gene3D" id="3.10.129.10">
    <property type="entry name" value="Hotdog Thioesterase"/>
    <property type="match status" value="1"/>
</dbReference>